<dbReference type="PANTHER" id="PTHR48125:SF12">
    <property type="entry name" value="AT HOOK TRANSCRIPTION FACTOR FAMILY-RELATED"/>
    <property type="match status" value="1"/>
</dbReference>
<proteinExistence type="predicted"/>
<dbReference type="Proteomes" id="UP001163846">
    <property type="component" value="Unassembled WGS sequence"/>
</dbReference>
<evidence type="ECO:0000313" key="3">
    <source>
        <dbReference type="Proteomes" id="UP001163846"/>
    </source>
</evidence>
<dbReference type="EMBL" id="MU807399">
    <property type="protein sequence ID" value="KAJ3831524.1"/>
    <property type="molecule type" value="Genomic_DNA"/>
</dbReference>
<accession>A0AA38U366</accession>
<dbReference type="PANTHER" id="PTHR48125">
    <property type="entry name" value="LP07818P1"/>
    <property type="match status" value="1"/>
</dbReference>
<organism evidence="2 3">
    <name type="scientific">Lentinula raphanica</name>
    <dbReference type="NCBI Taxonomy" id="153919"/>
    <lineage>
        <taxon>Eukaryota</taxon>
        <taxon>Fungi</taxon>
        <taxon>Dikarya</taxon>
        <taxon>Basidiomycota</taxon>
        <taxon>Agaricomycotina</taxon>
        <taxon>Agaricomycetes</taxon>
        <taxon>Agaricomycetidae</taxon>
        <taxon>Agaricales</taxon>
        <taxon>Marasmiineae</taxon>
        <taxon>Omphalotaceae</taxon>
        <taxon>Lentinula</taxon>
    </lineage>
</organism>
<sequence>MLPMLMWDSTSAYVHNPTVVNPGPMTQPAPAPFVPPSVDPVLQAPSIPVAHPQAVPTVLPSPVTVAHPHTAPVPHPPSLSLVAPTAPAVPIVAHPAALAVPTVGHPPAAAAPVVGHPPAAAAPVVGHPLPAAVPVVAQPPPVPAAPPVVPPFINAHLGAAGCLREEWIDSRLALHYQTVVNLPAVSVRPPTDDPPSQPEDYLTLNDLLSGLSAEATNSVLACLNFTSWGVFFNPSRVAPNPLLTTCDTGDGKIRSILQHPILYKTLYTMVGRAETCNVYNPTVTQLRDGTRRVQREVGLRQVIQEADSCHAHAGSLFQLVDFILACSGGVLKVRTYPQFPGDVCRTDPDDFRPKVDLPVRLPPSPITTDESQLRMYAHFKDPLPFPHTVPIFDGRGVNGLPAFSAQPWEYSRIGERTYPLYNNGSTDVPPNSIVTIGFTAHMWVPRTPLQGLCRCVSFGLQFVILLALPPPRMLHQVLLHPPAPTLISSSSSSSARYSASTSTSHARPGTSSNVASSSDVRGHGDVVYYEDLYH</sequence>
<dbReference type="AlphaFoldDB" id="A0AA38U366"/>
<evidence type="ECO:0000313" key="2">
    <source>
        <dbReference type="EMBL" id="KAJ3831524.1"/>
    </source>
</evidence>
<comment type="caution">
    <text evidence="2">The sequence shown here is derived from an EMBL/GenBank/DDBJ whole genome shotgun (WGS) entry which is preliminary data.</text>
</comment>
<feature type="compositionally biased region" description="Polar residues" evidence="1">
    <location>
        <begin position="509"/>
        <end position="519"/>
    </location>
</feature>
<reference evidence="2" key="1">
    <citation type="submission" date="2022-08" db="EMBL/GenBank/DDBJ databases">
        <authorList>
            <consortium name="DOE Joint Genome Institute"/>
            <person name="Min B."/>
            <person name="Riley R."/>
            <person name="Sierra-Patev S."/>
            <person name="Naranjo-Ortiz M."/>
            <person name="Looney B."/>
            <person name="Konkel Z."/>
            <person name="Slot J.C."/>
            <person name="Sakamoto Y."/>
            <person name="Steenwyk J.L."/>
            <person name="Rokas A."/>
            <person name="Carro J."/>
            <person name="Camarero S."/>
            <person name="Ferreira P."/>
            <person name="Molpeceres G."/>
            <person name="Ruiz-Duenas F.J."/>
            <person name="Serrano A."/>
            <person name="Henrissat B."/>
            <person name="Drula E."/>
            <person name="Hughes K.W."/>
            <person name="Mata J.L."/>
            <person name="Ishikawa N.K."/>
            <person name="Vargas-Isla R."/>
            <person name="Ushijima S."/>
            <person name="Smith C.A."/>
            <person name="Ahrendt S."/>
            <person name="Andreopoulos W."/>
            <person name="He G."/>
            <person name="Labutti K."/>
            <person name="Lipzen A."/>
            <person name="Ng V."/>
            <person name="Sandor L."/>
            <person name="Barry K."/>
            <person name="Martinez A.T."/>
            <person name="Xiao Y."/>
            <person name="Gibbons J.G."/>
            <person name="Terashima K."/>
            <person name="Hibbett D.S."/>
            <person name="Grigoriev I.V."/>
        </authorList>
    </citation>
    <scope>NUCLEOTIDE SEQUENCE</scope>
    <source>
        <strain evidence="2">TFB9207</strain>
    </source>
</reference>
<protein>
    <submittedName>
        <fullName evidence="2">Uncharacterized protein</fullName>
    </submittedName>
</protein>
<keyword evidence="3" id="KW-1185">Reference proteome</keyword>
<name>A0AA38U366_9AGAR</name>
<evidence type="ECO:0000256" key="1">
    <source>
        <dbReference type="SAM" id="MobiDB-lite"/>
    </source>
</evidence>
<feature type="region of interest" description="Disordered" evidence="1">
    <location>
        <begin position="497"/>
        <end position="519"/>
    </location>
</feature>
<gene>
    <name evidence="2" type="ORF">F5878DRAFT_667458</name>
</gene>